<evidence type="ECO:0000259" key="1">
    <source>
        <dbReference type="Pfam" id="PF21956"/>
    </source>
</evidence>
<reference evidence="3" key="1">
    <citation type="submission" date="2017-09" db="EMBL/GenBank/DDBJ databases">
        <title>Depth-based differentiation of microbial function through sediment-hosted aquifers and enrichment of novel symbionts in the deep terrestrial subsurface.</title>
        <authorList>
            <person name="Probst A.J."/>
            <person name="Ladd B."/>
            <person name="Jarett J.K."/>
            <person name="Geller-Mcgrath D.E."/>
            <person name="Sieber C.M.K."/>
            <person name="Emerson J.B."/>
            <person name="Anantharaman K."/>
            <person name="Thomas B.C."/>
            <person name="Malmstrom R."/>
            <person name="Stieglmeier M."/>
            <person name="Klingl A."/>
            <person name="Woyke T."/>
            <person name="Ryan C.M."/>
            <person name="Banfield J.F."/>
        </authorList>
    </citation>
    <scope>NUCLEOTIDE SEQUENCE [LARGE SCALE GENOMIC DNA]</scope>
</reference>
<evidence type="ECO:0000313" key="3">
    <source>
        <dbReference type="Proteomes" id="UP000229500"/>
    </source>
</evidence>
<evidence type="ECO:0000313" key="2">
    <source>
        <dbReference type="EMBL" id="PJE69189.1"/>
    </source>
</evidence>
<name>A0A2M8L5S9_9BACT</name>
<protein>
    <recommendedName>
        <fullName evidence="1">DUF6922 domain-containing protein</fullName>
    </recommendedName>
</protein>
<accession>A0A2M8L5S9</accession>
<comment type="caution">
    <text evidence="2">The sequence shown here is derived from an EMBL/GenBank/DDBJ whole genome shotgun (WGS) entry which is preliminary data.</text>
</comment>
<dbReference type="InterPro" id="IPR053830">
    <property type="entry name" value="DUF6922"/>
</dbReference>
<feature type="domain" description="DUF6922" evidence="1">
    <location>
        <begin position="14"/>
        <end position="61"/>
    </location>
</feature>
<dbReference type="Proteomes" id="UP000229500">
    <property type="component" value="Unassembled WGS sequence"/>
</dbReference>
<dbReference type="Pfam" id="PF21956">
    <property type="entry name" value="DUF6922"/>
    <property type="match status" value="1"/>
</dbReference>
<dbReference type="AlphaFoldDB" id="A0A2M8L5S9"/>
<dbReference type="EMBL" id="PFEL01000049">
    <property type="protein sequence ID" value="PJE69189.1"/>
    <property type="molecule type" value="Genomic_DNA"/>
</dbReference>
<organism evidence="2 3">
    <name type="scientific">Candidatus Shapirobacteria bacterium CG10_big_fil_rev_8_21_14_0_10_38_14</name>
    <dbReference type="NCBI Taxonomy" id="1974483"/>
    <lineage>
        <taxon>Bacteria</taxon>
        <taxon>Candidatus Shapironibacteriota</taxon>
    </lineage>
</organism>
<gene>
    <name evidence="2" type="ORF">COU96_01155</name>
</gene>
<sequence length="104" mass="12492">MRSSQNKIPPFLQGVLWSTKIENLDPRDDKIYIINQVLSYGSLSMIKWLFQTYPKETICDVFLHHPIKDYFPSRFNLVKNYLLKLENRNLDPKSYVKNIPRNFR</sequence>
<proteinExistence type="predicted"/>